<dbReference type="SUPFAM" id="SSF53448">
    <property type="entry name" value="Nucleotide-diphospho-sugar transferases"/>
    <property type="match status" value="1"/>
</dbReference>
<name>A0A093VSB1_TALMA</name>
<feature type="transmembrane region" description="Helical" evidence="8">
    <location>
        <begin position="374"/>
        <end position="394"/>
    </location>
</feature>
<evidence type="ECO:0000256" key="1">
    <source>
        <dbReference type="ARBA" id="ARBA00004370"/>
    </source>
</evidence>
<dbReference type="PANTHER" id="PTHR47844">
    <property type="entry name" value="SYNTHASE CPS1, PUTATIVE (AFU_ORTHOLOGUE AFUA_7G02500)-RELATED"/>
    <property type="match status" value="1"/>
</dbReference>
<keyword evidence="7" id="KW-0325">Glycoprotein</keyword>
<dbReference type="InterPro" id="IPR052427">
    <property type="entry name" value="Glycosyltrans_GT2/GT47"/>
</dbReference>
<proteinExistence type="predicted"/>
<dbReference type="InterPro" id="IPR029044">
    <property type="entry name" value="Nucleotide-diphossugar_trans"/>
</dbReference>
<evidence type="ECO:0000256" key="4">
    <source>
        <dbReference type="ARBA" id="ARBA00022692"/>
    </source>
</evidence>
<evidence type="ECO:0000256" key="8">
    <source>
        <dbReference type="SAM" id="Phobius"/>
    </source>
</evidence>
<keyword evidence="4 8" id="KW-0812">Transmembrane</keyword>
<reference evidence="9" key="1">
    <citation type="journal article" date="2014" name="PLoS Genet.">
        <title>Signature Gene Expression Reveals Novel Clues to the Molecular Mechanisms of Dimorphic Transition in Penicillium marneffei.</title>
        <authorList>
            <person name="Yang E."/>
            <person name="Wang G."/>
            <person name="Cai J."/>
            <person name="Woo P.C."/>
            <person name="Lau S.K."/>
            <person name="Yuen K.-Y."/>
            <person name="Chow W.-N."/>
            <person name="Lin X."/>
        </authorList>
    </citation>
    <scope>NUCLEOTIDE SEQUENCE [LARGE SCALE GENOMIC DNA]</scope>
    <source>
        <strain evidence="9">PM1</strain>
    </source>
</reference>
<organism evidence="9">
    <name type="scientific">Talaromyces marneffei PM1</name>
    <dbReference type="NCBI Taxonomy" id="1077442"/>
    <lineage>
        <taxon>Eukaryota</taxon>
        <taxon>Fungi</taxon>
        <taxon>Dikarya</taxon>
        <taxon>Ascomycota</taxon>
        <taxon>Pezizomycotina</taxon>
        <taxon>Eurotiomycetes</taxon>
        <taxon>Eurotiomycetidae</taxon>
        <taxon>Eurotiales</taxon>
        <taxon>Trichocomaceae</taxon>
        <taxon>Talaromyces</taxon>
        <taxon>Talaromyces sect. Talaromyces</taxon>
    </lineage>
</organism>
<dbReference type="PANTHER" id="PTHR47844:SF1">
    <property type="entry name" value="EXOSTOSIN-LIKE 2"/>
    <property type="match status" value="1"/>
</dbReference>
<protein>
    <submittedName>
        <fullName evidence="9">Hyaluronan synthase 1</fullName>
    </submittedName>
</protein>
<dbReference type="AlphaFoldDB" id="A0A093VSB1"/>
<feature type="transmembrane region" description="Helical" evidence="8">
    <location>
        <begin position="406"/>
        <end position="425"/>
    </location>
</feature>
<dbReference type="Pfam" id="PF13641">
    <property type="entry name" value="Glyco_tranf_2_3"/>
    <property type="match status" value="1"/>
</dbReference>
<keyword evidence="6 8" id="KW-0472">Membrane</keyword>
<feature type="transmembrane region" description="Helical" evidence="8">
    <location>
        <begin position="338"/>
        <end position="362"/>
    </location>
</feature>
<keyword evidence="5 8" id="KW-1133">Transmembrane helix</keyword>
<accession>A0A093VSB1</accession>
<evidence type="ECO:0000256" key="7">
    <source>
        <dbReference type="ARBA" id="ARBA00023180"/>
    </source>
</evidence>
<dbReference type="eggNOG" id="ENOG502SICP">
    <property type="taxonomic scope" value="Eukaryota"/>
</dbReference>
<comment type="caution">
    <text evidence="9">The sequence shown here is derived from an EMBL/GenBank/DDBJ whole genome shotgun (WGS) entry which is preliminary data.</text>
</comment>
<evidence type="ECO:0000256" key="2">
    <source>
        <dbReference type="ARBA" id="ARBA00022676"/>
    </source>
</evidence>
<keyword evidence="2" id="KW-0328">Glycosyltransferase</keyword>
<keyword evidence="3" id="KW-0808">Transferase</keyword>
<feature type="transmembrane region" description="Helical" evidence="8">
    <location>
        <begin position="7"/>
        <end position="28"/>
    </location>
</feature>
<dbReference type="EMBL" id="JPOX01000002">
    <property type="protein sequence ID" value="KFX52904.1"/>
    <property type="molecule type" value="Genomic_DNA"/>
</dbReference>
<evidence type="ECO:0000256" key="3">
    <source>
        <dbReference type="ARBA" id="ARBA00022679"/>
    </source>
</evidence>
<evidence type="ECO:0000313" key="9">
    <source>
        <dbReference type="EMBL" id="KFX52904.1"/>
    </source>
</evidence>
<dbReference type="GO" id="GO:0016757">
    <property type="term" value="F:glycosyltransferase activity"/>
    <property type="evidence" value="ECO:0007669"/>
    <property type="project" value="UniProtKB-KW"/>
</dbReference>
<evidence type="ECO:0000256" key="5">
    <source>
        <dbReference type="ARBA" id="ARBA00022989"/>
    </source>
</evidence>
<sequence>MEYLTPAYLTITSAILGQQLISGFPSILTPKNVPFLSLFVIRYLRLIVHTISYWLLYRPIPIPQQPHYGLCDVTVIVPTVDPENTDFVECILSIISNKPKKLIIVVPSKEMVNSIKKRLISWRICSKKISMSVLRAVQVNKRAQVACAIPHVRTAITIIADDHVFWRSPRFLSTILAPFEDPRVGAVGTNKRAIRAEKGFTTAAFWNMLGAIYLERQDFDVRATNALDGGVFVNSGRTSAHRTSILQSPNFLEGYLNERFFFGLFGPLNCDDDNYITRYEVRYGWNIKIQHCPHGLMETPLGTYPKYLSQCLRWARTTWRSNSASLFSDRTVWRRQPWCVYAVYLTSFINFALFYDFALVYFFSHTTWARTTTVLYLLAWILVSKLVKLIPYFLRHPKDLIFLPGYYAFAYFHSLIKFYALLTFWDVTWSGRQLDRIDTGEENYVPKDL</sequence>
<dbReference type="GO" id="GO:0016020">
    <property type="term" value="C:membrane"/>
    <property type="evidence" value="ECO:0007669"/>
    <property type="project" value="UniProtKB-SubCell"/>
</dbReference>
<feature type="transmembrane region" description="Helical" evidence="8">
    <location>
        <begin position="34"/>
        <end position="56"/>
    </location>
</feature>
<comment type="subcellular location">
    <subcellularLocation>
        <location evidence="1">Membrane</location>
    </subcellularLocation>
</comment>
<evidence type="ECO:0000256" key="6">
    <source>
        <dbReference type="ARBA" id="ARBA00023136"/>
    </source>
</evidence>
<dbReference type="HOGENOM" id="CLU_019940_4_1_1"/>
<gene>
    <name evidence="9" type="ORF">GQ26_0022940</name>
</gene>